<dbReference type="GO" id="GO:0016567">
    <property type="term" value="P:protein ubiquitination"/>
    <property type="evidence" value="ECO:0007669"/>
    <property type="project" value="InterPro"/>
</dbReference>
<keyword evidence="6" id="KW-0863">Zinc-finger</keyword>
<dbReference type="InterPro" id="IPR031127">
    <property type="entry name" value="E3_UB_ligase_RBR"/>
</dbReference>
<dbReference type="PANTHER" id="PTHR11685">
    <property type="entry name" value="RBR FAMILY RING FINGER AND IBR DOMAIN-CONTAINING"/>
    <property type="match status" value="1"/>
</dbReference>
<evidence type="ECO:0000256" key="3">
    <source>
        <dbReference type="ARBA" id="ARBA00022679"/>
    </source>
</evidence>
<dbReference type="EMBL" id="KV878588">
    <property type="protein sequence ID" value="OJJ57625.1"/>
    <property type="molecule type" value="Genomic_DNA"/>
</dbReference>
<comment type="catalytic activity">
    <reaction evidence="1">
        <text>[E2 ubiquitin-conjugating enzyme]-S-ubiquitinyl-L-cysteine + [acceptor protein]-L-lysine = [E2 ubiquitin-conjugating enzyme]-L-cysteine + [acceptor protein]-N(6)-ubiquitinyl-L-lysine.</text>
        <dbReference type="EC" id="2.3.2.31"/>
    </reaction>
</comment>
<feature type="compositionally biased region" description="Acidic residues" evidence="9">
    <location>
        <begin position="426"/>
        <end position="468"/>
    </location>
</feature>
<evidence type="ECO:0000259" key="10">
    <source>
        <dbReference type="PROSITE" id="PS51873"/>
    </source>
</evidence>
<dbReference type="Pfam" id="PF01485">
    <property type="entry name" value="IBR"/>
    <property type="match status" value="2"/>
</dbReference>
<keyword evidence="12" id="KW-1185">Reference proteome</keyword>
<dbReference type="STRING" id="1036612.A0A1L9TE10"/>
<gene>
    <name evidence="11" type="ORF">ASPSYDRAFT_90905</name>
</gene>
<evidence type="ECO:0000256" key="2">
    <source>
        <dbReference type="ARBA" id="ARBA00012251"/>
    </source>
</evidence>
<name>A0A1L9TE10_9EURO</name>
<dbReference type="EC" id="2.3.2.31" evidence="2"/>
<protein>
    <recommendedName>
        <fullName evidence="2">RBR-type E3 ubiquitin transferase</fullName>
        <ecNumber evidence="2">2.3.2.31</ecNumber>
    </recommendedName>
</protein>
<keyword evidence="4" id="KW-0479">Metal-binding</keyword>
<dbReference type="RefSeq" id="XP_040701431.1">
    <property type="nucleotide sequence ID" value="XM_040852405.1"/>
</dbReference>
<dbReference type="SMART" id="SM00647">
    <property type="entry name" value="IBR"/>
    <property type="match status" value="2"/>
</dbReference>
<evidence type="ECO:0000256" key="9">
    <source>
        <dbReference type="SAM" id="MobiDB-lite"/>
    </source>
</evidence>
<feature type="domain" description="RING-type" evidence="10">
    <location>
        <begin position="135"/>
        <end position="328"/>
    </location>
</feature>
<keyword evidence="8" id="KW-0862">Zinc</keyword>
<feature type="compositionally biased region" description="Acidic residues" evidence="9">
    <location>
        <begin position="358"/>
        <end position="391"/>
    </location>
</feature>
<dbReference type="GeneID" id="63768478"/>
<feature type="region of interest" description="Disordered" evidence="9">
    <location>
        <begin position="48"/>
        <end position="132"/>
    </location>
</feature>
<feature type="compositionally biased region" description="Low complexity" evidence="9">
    <location>
        <begin position="86"/>
        <end position="101"/>
    </location>
</feature>
<dbReference type="GO" id="GO:0061630">
    <property type="term" value="F:ubiquitin protein ligase activity"/>
    <property type="evidence" value="ECO:0007669"/>
    <property type="project" value="UniProtKB-EC"/>
</dbReference>
<evidence type="ECO:0000256" key="4">
    <source>
        <dbReference type="ARBA" id="ARBA00022723"/>
    </source>
</evidence>
<reference evidence="12" key="1">
    <citation type="journal article" date="2017" name="Genome Biol.">
        <title>Comparative genomics reveals high biological diversity and specific adaptations in the industrially and medically important fungal genus Aspergillus.</title>
        <authorList>
            <person name="de Vries R.P."/>
            <person name="Riley R."/>
            <person name="Wiebenga A."/>
            <person name="Aguilar-Osorio G."/>
            <person name="Amillis S."/>
            <person name="Uchima C.A."/>
            <person name="Anderluh G."/>
            <person name="Asadollahi M."/>
            <person name="Askin M."/>
            <person name="Barry K."/>
            <person name="Battaglia E."/>
            <person name="Bayram O."/>
            <person name="Benocci T."/>
            <person name="Braus-Stromeyer S.A."/>
            <person name="Caldana C."/>
            <person name="Canovas D."/>
            <person name="Cerqueira G.C."/>
            <person name="Chen F."/>
            <person name="Chen W."/>
            <person name="Choi C."/>
            <person name="Clum A."/>
            <person name="Dos Santos R.A."/>
            <person name="Damasio A.R."/>
            <person name="Diallinas G."/>
            <person name="Emri T."/>
            <person name="Fekete E."/>
            <person name="Flipphi M."/>
            <person name="Freyberg S."/>
            <person name="Gallo A."/>
            <person name="Gournas C."/>
            <person name="Habgood R."/>
            <person name="Hainaut M."/>
            <person name="Harispe M.L."/>
            <person name="Henrissat B."/>
            <person name="Hilden K.S."/>
            <person name="Hope R."/>
            <person name="Hossain A."/>
            <person name="Karabika E."/>
            <person name="Karaffa L."/>
            <person name="Karanyi Z."/>
            <person name="Krasevec N."/>
            <person name="Kuo A."/>
            <person name="Kusch H."/>
            <person name="LaButti K."/>
            <person name="Lagendijk E.L."/>
            <person name="Lapidus A."/>
            <person name="Levasseur A."/>
            <person name="Lindquist E."/>
            <person name="Lipzen A."/>
            <person name="Logrieco A.F."/>
            <person name="MacCabe A."/>
            <person name="Maekelae M.R."/>
            <person name="Malavazi I."/>
            <person name="Melin P."/>
            <person name="Meyer V."/>
            <person name="Mielnichuk N."/>
            <person name="Miskei M."/>
            <person name="Molnar A.P."/>
            <person name="Mule G."/>
            <person name="Ngan C.Y."/>
            <person name="Orejas M."/>
            <person name="Orosz E."/>
            <person name="Ouedraogo J.P."/>
            <person name="Overkamp K.M."/>
            <person name="Park H.-S."/>
            <person name="Perrone G."/>
            <person name="Piumi F."/>
            <person name="Punt P.J."/>
            <person name="Ram A.F."/>
            <person name="Ramon A."/>
            <person name="Rauscher S."/>
            <person name="Record E."/>
            <person name="Riano-Pachon D.M."/>
            <person name="Robert V."/>
            <person name="Roehrig J."/>
            <person name="Ruller R."/>
            <person name="Salamov A."/>
            <person name="Salih N.S."/>
            <person name="Samson R.A."/>
            <person name="Sandor E."/>
            <person name="Sanguinetti M."/>
            <person name="Schuetze T."/>
            <person name="Sepcic K."/>
            <person name="Shelest E."/>
            <person name="Sherlock G."/>
            <person name="Sophianopoulou V."/>
            <person name="Squina F.M."/>
            <person name="Sun H."/>
            <person name="Susca A."/>
            <person name="Todd R.B."/>
            <person name="Tsang A."/>
            <person name="Unkles S.E."/>
            <person name="van de Wiele N."/>
            <person name="van Rossen-Uffink D."/>
            <person name="Oliveira J.V."/>
            <person name="Vesth T.C."/>
            <person name="Visser J."/>
            <person name="Yu J.-H."/>
            <person name="Zhou M."/>
            <person name="Andersen M.R."/>
            <person name="Archer D.B."/>
            <person name="Baker S.E."/>
            <person name="Benoit I."/>
            <person name="Brakhage A.A."/>
            <person name="Braus G.H."/>
            <person name="Fischer R."/>
            <person name="Frisvad J.C."/>
            <person name="Goldman G.H."/>
            <person name="Houbraken J."/>
            <person name="Oakley B."/>
            <person name="Pocsi I."/>
            <person name="Scazzocchio C."/>
            <person name="Seiboth B."/>
            <person name="vanKuyk P.A."/>
            <person name="Wortman J."/>
            <person name="Dyer P.S."/>
            <person name="Grigoriev I.V."/>
        </authorList>
    </citation>
    <scope>NUCLEOTIDE SEQUENCE [LARGE SCALE GENOMIC DNA]</scope>
    <source>
        <strain evidence="12">CBS 593.65</strain>
    </source>
</reference>
<dbReference type="Proteomes" id="UP000184356">
    <property type="component" value="Unassembled WGS sequence"/>
</dbReference>
<dbReference type="VEuPathDB" id="FungiDB:ASPSYDRAFT_90905"/>
<dbReference type="OrthoDB" id="9977870at2759"/>
<keyword evidence="3" id="KW-0808">Transferase</keyword>
<organism evidence="11 12">
    <name type="scientific">Aspergillus sydowii CBS 593.65</name>
    <dbReference type="NCBI Taxonomy" id="1036612"/>
    <lineage>
        <taxon>Eukaryota</taxon>
        <taxon>Fungi</taxon>
        <taxon>Dikarya</taxon>
        <taxon>Ascomycota</taxon>
        <taxon>Pezizomycotina</taxon>
        <taxon>Eurotiomycetes</taxon>
        <taxon>Eurotiomycetidae</taxon>
        <taxon>Eurotiales</taxon>
        <taxon>Aspergillaceae</taxon>
        <taxon>Aspergillus</taxon>
        <taxon>Aspergillus subgen. Nidulantes</taxon>
    </lineage>
</organism>
<dbReference type="Gene3D" id="1.20.120.1750">
    <property type="match status" value="1"/>
</dbReference>
<evidence type="ECO:0000256" key="6">
    <source>
        <dbReference type="ARBA" id="ARBA00022771"/>
    </source>
</evidence>
<feature type="region of interest" description="Disordered" evidence="9">
    <location>
        <begin position="509"/>
        <end position="545"/>
    </location>
</feature>
<dbReference type="CDD" id="cd20335">
    <property type="entry name" value="BRcat_RBR"/>
    <property type="match status" value="1"/>
</dbReference>
<dbReference type="SUPFAM" id="SSF57850">
    <property type="entry name" value="RING/U-box"/>
    <property type="match status" value="2"/>
</dbReference>
<evidence type="ECO:0000256" key="1">
    <source>
        <dbReference type="ARBA" id="ARBA00001798"/>
    </source>
</evidence>
<evidence type="ECO:0000256" key="7">
    <source>
        <dbReference type="ARBA" id="ARBA00022786"/>
    </source>
</evidence>
<feature type="region of interest" description="Disordered" evidence="9">
    <location>
        <begin position="352"/>
        <end position="492"/>
    </location>
</feature>
<sequence>MSLPPSDIDQGSADLIEQIQLEDEADAVYSADSSDGYVPFRTSLAELQAAPDPHANWRRGRSLDPEYADDETLIQMGILYPQPDPQSGSAQAEQAEQAEQSGKGKQAEHAMQAEQPGQPESSTHAARRGDKSPTRTRKCIICFQEKDILDTTSLPCGDDCCSECITDFFSKALVDESLFPPQCCQQPIPFSQARIFLKKSLVEKYEKKKVELETPTRARTYCHIPECRTFIEPATIPGVVATCPACTAETCTRCKSEVHTGPCDDVQDTQQFQELAQERGWKKCYNCGRMVERKYGCEHMRCRCGAHFCYECGAPWMPGVPHRHSPSYPGQDGEINFRPHVFPVFVTDREASGLQTPPDEEEDDADDNNDGDDEDEDGNEDEDEEEDDDEVGQMIDVYYDPRERSPSHEEFQREIDEHNAIREERDAEEDGKTDEDSDVFYDAQEYFDDKENEGEGTDVQEGEMEDINVDPNNPLGEPIGEPVLDEPDEPFDPQVEEHAADFVHERWEEQRQEQLQRQRHEQLQEQTRDESEDIESEVEQISDSDERARRVMEDLGIDCEHLRWAAVYDIGRCGDCMRDPPSRRYRCSQCGIMVCATCRMGFVQDLRLSGRLPPWP</sequence>
<evidence type="ECO:0000313" key="11">
    <source>
        <dbReference type="EMBL" id="OJJ57625.1"/>
    </source>
</evidence>
<proteinExistence type="predicted"/>
<keyword evidence="5" id="KW-0677">Repeat</keyword>
<evidence type="ECO:0000313" key="12">
    <source>
        <dbReference type="Proteomes" id="UP000184356"/>
    </source>
</evidence>
<accession>A0A1L9TE10</accession>
<dbReference type="CDD" id="cd22584">
    <property type="entry name" value="Rcat_RBR_unk"/>
    <property type="match status" value="1"/>
</dbReference>
<feature type="compositionally biased region" description="Basic and acidic residues" evidence="9">
    <location>
        <begin position="509"/>
        <end position="529"/>
    </location>
</feature>
<evidence type="ECO:0000256" key="8">
    <source>
        <dbReference type="ARBA" id="ARBA00022833"/>
    </source>
</evidence>
<evidence type="ECO:0000256" key="5">
    <source>
        <dbReference type="ARBA" id="ARBA00022737"/>
    </source>
</evidence>
<feature type="compositionally biased region" description="Acidic residues" evidence="9">
    <location>
        <begin position="530"/>
        <end position="543"/>
    </location>
</feature>
<dbReference type="GO" id="GO:0008270">
    <property type="term" value="F:zinc ion binding"/>
    <property type="evidence" value="ECO:0007669"/>
    <property type="project" value="UniProtKB-KW"/>
</dbReference>
<dbReference type="AlphaFoldDB" id="A0A1L9TE10"/>
<keyword evidence="7" id="KW-0833">Ubl conjugation pathway</keyword>
<feature type="compositionally biased region" description="Basic and acidic residues" evidence="9">
    <location>
        <begin position="399"/>
        <end position="425"/>
    </location>
</feature>
<dbReference type="PROSITE" id="PS51873">
    <property type="entry name" value="TRIAD"/>
    <property type="match status" value="1"/>
</dbReference>
<dbReference type="InterPro" id="IPR044066">
    <property type="entry name" value="TRIAD_supradom"/>
</dbReference>
<dbReference type="InterPro" id="IPR002867">
    <property type="entry name" value="IBR_dom"/>
</dbReference>